<protein>
    <recommendedName>
        <fullName evidence="3">Lipoprotein</fullName>
    </recommendedName>
</protein>
<dbReference type="RefSeq" id="WP_006804322.1">
    <property type="nucleotide sequence ID" value="NZ_GG700632.1"/>
</dbReference>
<dbReference type="Proteomes" id="UP000006233">
    <property type="component" value="Unassembled WGS sequence"/>
</dbReference>
<dbReference type="STRING" id="634994.GCWU000323_00985"/>
<name>C9MWR4_9FUSO</name>
<evidence type="ECO:0000313" key="2">
    <source>
        <dbReference type="Proteomes" id="UP000006233"/>
    </source>
</evidence>
<comment type="caution">
    <text evidence="1">The sequence shown here is derived from an EMBL/GenBank/DDBJ whole genome shotgun (WGS) entry which is preliminary data.</text>
</comment>
<dbReference type="PROSITE" id="PS51257">
    <property type="entry name" value="PROKAR_LIPOPROTEIN"/>
    <property type="match status" value="1"/>
</dbReference>
<dbReference type="HOGENOM" id="CLU_203882_0_0_0"/>
<dbReference type="EMBL" id="ACVB02000008">
    <property type="protein sequence ID" value="EEX74930.1"/>
    <property type="molecule type" value="Genomic_DNA"/>
</dbReference>
<accession>C9MWR4</accession>
<evidence type="ECO:0000313" key="1">
    <source>
        <dbReference type="EMBL" id="EEX74930.1"/>
    </source>
</evidence>
<organism evidence="1 2">
    <name type="scientific">Leptotrichia hofstadii F0254</name>
    <dbReference type="NCBI Taxonomy" id="634994"/>
    <lineage>
        <taxon>Bacteria</taxon>
        <taxon>Fusobacteriati</taxon>
        <taxon>Fusobacteriota</taxon>
        <taxon>Fusobacteriia</taxon>
        <taxon>Fusobacteriales</taxon>
        <taxon>Leptotrichiaceae</taxon>
        <taxon>Leptotrichia</taxon>
    </lineage>
</organism>
<reference evidence="1 2" key="1">
    <citation type="submission" date="2009-09" db="EMBL/GenBank/DDBJ databases">
        <authorList>
            <person name="Weinstock G."/>
            <person name="Sodergren E."/>
            <person name="Clifton S."/>
            <person name="Fulton L."/>
            <person name="Fulton B."/>
            <person name="Courtney L."/>
            <person name="Fronick C."/>
            <person name="Harrison M."/>
            <person name="Strong C."/>
            <person name="Farmer C."/>
            <person name="Delahaunty K."/>
            <person name="Markovic C."/>
            <person name="Hall O."/>
            <person name="Minx P."/>
            <person name="Tomlinson C."/>
            <person name="Mitreva M."/>
            <person name="Nelson J."/>
            <person name="Hou S."/>
            <person name="Wollam A."/>
            <person name="Pepin K.H."/>
            <person name="Johnson M."/>
            <person name="Bhonagiri V."/>
            <person name="Nash W.E."/>
            <person name="Warren W."/>
            <person name="Chinwalla A."/>
            <person name="Mardis E.R."/>
            <person name="Wilson R.K."/>
        </authorList>
    </citation>
    <scope>NUCLEOTIDE SEQUENCE [LARGE SCALE GENOMIC DNA]</scope>
    <source>
        <strain evidence="1 2">F0254</strain>
    </source>
</reference>
<proteinExistence type="predicted"/>
<gene>
    <name evidence="1" type="ORF">GCWU000323_00985</name>
</gene>
<dbReference type="AlphaFoldDB" id="C9MWR4"/>
<evidence type="ECO:0008006" key="3">
    <source>
        <dbReference type="Google" id="ProtNLM"/>
    </source>
</evidence>
<sequence>MDMKKLLIMVILAMTVAGCELFDANRWDRVNREAKEKGRTCYRRNDGYFYCKDKYGNRVD</sequence>